<dbReference type="Pfam" id="PF26002">
    <property type="entry name" value="Beta-barrel_AprE"/>
    <property type="match status" value="1"/>
</dbReference>
<keyword evidence="4" id="KW-1003">Cell membrane</keyword>
<dbReference type="GO" id="GO:0015031">
    <property type="term" value="P:protein transport"/>
    <property type="evidence" value="ECO:0007669"/>
    <property type="project" value="InterPro"/>
</dbReference>
<dbReference type="Gene3D" id="2.40.30.170">
    <property type="match status" value="1"/>
</dbReference>
<dbReference type="AlphaFoldDB" id="A0A382BWV4"/>
<evidence type="ECO:0000256" key="9">
    <source>
        <dbReference type="SAM" id="Coils"/>
    </source>
</evidence>
<evidence type="ECO:0000259" key="10">
    <source>
        <dbReference type="Pfam" id="PF26002"/>
    </source>
</evidence>
<keyword evidence="7" id="KW-1133">Transmembrane helix</keyword>
<evidence type="ECO:0000256" key="5">
    <source>
        <dbReference type="ARBA" id="ARBA00022519"/>
    </source>
</evidence>
<keyword evidence="3" id="KW-0813">Transport</keyword>
<dbReference type="PRINTS" id="PR01490">
    <property type="entry name" value="RTXTOXIND"/>
</dbReference>
<dbReference type="InterPro" id="IPR050739">
    <property type="entry name" value="MFP"/>
</dbReference>
<dbReference type="PANTHER" id="PTHR30386:SF26">
    <property type="entry name" value="TRANSPORT PROTEIN COMB"/>
    <property type="match status" value="1"/>
</dbReference>
<reference evidence="11" key="1">
    <citation type="submission" date="2018-05" db="EMBL/GenBank/DDBJ databases">
        <authorList>
            <person name="Lanie J.A."/>
            <person name="Ng W.-L."/>
            <person name="Kazmierczak K.M."/>
            <person name="Andrzejewski T.M."/>
            <person name="Davidsen T.M."/>
            <person name="Wayne K.J."/>
            <person name="Tettelin H."/>
            <person name="Glass J.I."/>
            <person name="Rusch D."/>
            <person name="Podicherti R."/>
            <person name="Tsui H.-C.T."/>
            <person name="Winkler M.E."/>
        </authorList>
    </citation>
    <scope>NUCLEOTIDE SEQUENCE</scope>
</reference>
<evidence type="ECO:0000256" key="6">
    <source>
        <dbReference type="ARBA" id="ARBA00022692"/>
    </source>
</evidence>
<accession>A0A382BWV4</accession>
<comment type="subcellular location">
    <subcellularLocation>
        <location evidence="1">Cell inner membrane</location>
        <topology evidence="1">Single-pass membrane protein</topology>
    </subcellularLocation>
</comment>
<protein>
    <recommendedName>
        <fullName evidence="10">AprE-like beta-barrel domain-containing protein</fullName>
    </recommendedName>
</protein>
<feature type="domain" description="AprE-like beta-barrel" evidence="10">
    <location>
        <begin position="261"/>
        <end position="351"/>
    </location>
</feature>
<gene>
    <name evidence="11" type="ORF">METZ01_LOCUS170845</name>
</gene>
<dbReference type="EMBL" id="UINC01031630">
    <property type="protein sequence ID" value="SVB17991.1"/>
    <property type="molecule type" value="Genomic_DNA"/>
</dbReference>
<keyword evidence="9" id="KW-0175">Coiled coil</keyword>
<organism evidence="11">
    <name type="scientific">marine metagenome</name>
    <dbReference type="NCBI Taxonomy" id="408172"/>
    <lineage>
        <taxon>unclassified sequences</taxon>
        <taxon>metagenomes</taxon>
        <taxon>ecological metagenomes</taxon>
    </lineage>
</organism>
<dbReference type="InterPro" id="IPR010129">
    <property type="entry name" value="T1SS_HlyD"/>
</dbReference>
<name>A0A382BWV4_9ZZZZ</name>
<feature type="coiled-coil region" evidence="9">
    <location>
        <begin position="125"/>
        <end position="226"/>
    </location>
</feature>
<keyword evidence="5" id="KW-0997">Cell inner membrane</keyword>
<evidence type="ECO:0000256" key="1">
    <source>
        <dbReference type="ARBA" id="ARBA00004377"/>
    </source>
</evidence>
<proteinExistence type="inferred from homology"/>
<keyword evidence="8" id="KW-0472">Membrane</keyword>
<dbReference type="NCBIfam" id="TIGR01843">
    <property type="entry name" value="type_I_hlyD"/>
    <property type="match status" value="1"/>
</dbReference>
<evidence type="ECO:0000256" key="8">
    <source>
        <dbReference type="ARBA" id="ARBA00023136"/>
    </source>
</evidence>
<evidence type="ECO:0000256" key="7">
    <source>
        <dbReference type="ARBA" id="ARBA00022989"/>
    </source>
</evidence>
<sequence length="375" mass="42171">MVFWSFFFEIDIVSNADGQIIPQGEVKTVQHLEGGIIDQILVKESEIVKKDQPLIVLAATASEVEVDEVQVQIDSQVIKSIRLEAEINSFDIPIFPDNLVNERAALVNKSMELFISRQNAFEGDLKELEAVILQHQTSLDILIRQVEMSEELLEQKVINEYAYLNVLKELNTAKGKLEESVEKKENVRNDFVQNARNELQIAQRDLSELNETIKALEDNLSRTSINAPVDGIVKNLFFVTEGGVIRHGEPILDIVPTKDNLIVEARLLDSDIGFVQPGQSAVVKLSSADSVNFGQIEATVTQISPDTEKDENDQRIVFYKILLETEKNYFESKNKIYQLVPGVKVVASIHIGQRTVANYLLSPFIGTMGESFQER</sequence>
<evidence type="ECO:0000256" key="3">
    <source>
        <dbReference type="ARBA" id="ARBA00022448"/>
    </source>
</evidence>
<evidence type="ECO:0000256" key="2">
    <source>
        <dbReference type="ARBA" id="ARBA00009477"/>
    </source>
</evidence>
<evidence type="ECO:0000256" key="4">
    <source>
        <dbReference type="ARBA" id="ARBA00022475"/>
    </source>
</evidence>
<comment type="similarity">
    <text evidence="2">Belongs to the membrane fusion protein (MFP) (TC 8.A.1) family.</text>
</comment>
<dbReference type="GO" id="GO:0005886">
    <property type="term" value="C:plasma membrane"/>
    <property type="evidence" value="ECO:0007669"/>
    <property type="project" value="UniProtKB-SubCell"/>
</dbReference>
<keyword evidence="6" id="KW-0812">Transmembrane</keyword>
<dbReference type="PANTHER" id="PTHR30386">
    <property type="entry name" value="MEMBRANE FUSION SUBUNIT OF EMRAB-TOLC MULTIDRUG EFFLUX PUMP"/>
    <property type="match status" value="1"/>
</dbReference>
<evidence type="ECO:0000313" key="11">
    <source>
        <dbReference type="EMBL" id="SVB17991.1"/>
    </source>
</evidence>
<dbReference type="Gene3D" id="2.40.50.100">
    <property type="match status" value="1"/>
</dbReference>
<dbReference type="InterPro" id="IPR058982">
    <property type="entry name" value="Beta-barrel_AprE"/>
</dbReference>